<feature type="chain" id="PRO_5040270328" description="DUF7888 domain-containing protein" evidence="1">
    <location>
        <begin position="26"/>
        <end position="221"/>
    </location>
</feature>
<name>A0A9P7K5H5_9AGAR</name>
<organism evidence="3 4">
    <name type="scientific">Sphagnurus paluster</name>
    <dbReference type="NCBI Taxonomy" id="117069"/>
    <lineage>
        <taxon>Eukaryota</taxon>
        <taxon>Fungi</taxon>
        <taxon>Dikarya</taxon>
        <taxon>Basidiomycota</taxon>
        <taxon>Agaricomycotina</taxon>
        <taxon>Agaricomycetes</taxon>
        <taxon>Agaricomycetidae</taxon>
        <taxon>Agaricales</taxon>
        <taxon>Tricholomatineae</taxon>
        <taxon>Lyophyllaceae</taxon>
        <taxon>Sphagnurus</taxon>
    </lineage>
</organism>
<keyword evidence="4" id="KW-1185">Reference proteome</keyword>
<evidence type="ECO:0000313" key="4">
    <source>
        <dbReference type="Proteomes" id="UP000717328"/>
    </source>
</evidence>
<dbReference type="EMBL" id="JABCKI010005807">
    <property type="protein sequence ID" value="KAG5637723.1"/>
    <property type="molecule type" value="Genomic_DNA"/>
</dbReference>
<keyword evidence="1" id="KW-0732">Signal</keyword>
<dbReference type="Pfam" id="PF25411">
    <property type="entry name" value="DUF7888"/>
    <property type="match status" value="1"/>
</dbReference>
<evidence type="ECO:0000256" key="1">
    <source>
        <dbReference type="SAM" id="SignalP"/>
    </source>
</evidence>
<dbReference type="AlphaFoldDB" id="A0A9P7K5H5"/>
<sequence length="221" mass="24849">MFRLSLWAITLTYAGISILSSGVRASPMAGSSASVPNYNFNRNSNSSLVLSAGPNLNNPFEGITVDLEPDSFSGTRSVIQRSEQEAELNGRQVAQVVKVAVKVIEKIFDAVKAGIERDKKARGEFTNRIVAEGRRNKPQFNWIICHTKHRTQWKGVKGVDWDHDHKEFDVKYEIYYAREGEFWRDGDGGYLNGAYQWAYSGFWKADGKGNNHIVFTRPPGT</sequence>
<feature type="domain" description="DUF7888" evidence="2">
    <location>
        <begin position="93"/>
        <end position="197"/>
    </location>
</feature>
<dbReference type="InterPro" id="IPR057210">
    <property type="entry name" value="DUF7888"/>
</dbReference>
<evidence type="ECO:0000259" key="2">
    <source>
        <dbReference type="Pfam" id="PF25411"/>
    </source>
</evidence>
<gene>
    <name evidence="3" type="ORF">H0H81_003433</name>
</gene>
<reference evidence="3" key="2">
    <citation type="submission" date="2021-10" db="EMBL/GenBank/DDBJ databases">
        <title>Phylogenomics reveals ancestral predisposition of the termite-cultivated fungus Termitomyces towards a domesticated lifestyle.</title>
        <authorList>
            <person name="Auxier B."/>
            <person name="Grum-Grzhimaylo A."/>
            <person name="Cardenas M.E."/>
            <person name="Lodge J.D."/>
            <person name="Laessoe T."/>
            <person name="Pedersen O."/>
            <person name="Smith M.E."/>
            <person name="Kuyper T.W."/>
            <person name="Franco-Molano E.A."/>
            <person name="Baroni T.J."/>
            <person name="Aanen D.K."/>
        </authorList>
    </citation>
    <scope>NUCLEOTIDE SEQUENCE</scope>
    <source>
        <strain evidence="3">D49</strain>
    </source>
</reference>
<evidence type="ECO:0000313" key="3">
    <source>
        <dbReference type="EMBL" id="KAG5637723.1"/>
    </source>
</evidence>
<protein>
    <recommendedName>
        <fullName evidence="2">DUF7888 domain-containing protein</fullName>
    </recommendedName>
</protein>
<dbReference type="Proteomes" id="UP000717328">
    <property type="component" value="Unassembled WGS sequence"/>
</dbReference>
<feature type="signal peptide" evidence="1">
    <location>
        <begin position="1"/>
        <end position="25"/>
    </location>
</feature>
<comment type="caution">
    <text evidence="3">The sequence shown here is derived from an EMBL/GenBank/DDBJ whole genome shotgun (WGS) entry which is preliminary data.</text>
</comment>
<proteinExistence type="predicted"/>
<reference evidence="3" key="1">
    <citation type="submission" date="2021-02" db="EMBL/GenBank/DDBJ databases">
        <authorList>
            <person name="Nieuwenhuis M."/>
            <person name="Van De Peppel L.J.J."/>
        </authorList>
    </citation>
    <scope>NUCLEOTIDE SEQUENCE</scope>
    <source>
        <strain evidence="3">D49</strain>
    </source>
</reference>
<accession>A0A9P7K5H5</accession>
<dbReference type="OrthoDB" id="3685327at2759"/>